<keyword evidence="2" id="KW-0378">Hydrolase</keyword>
<evidence type="ECO:0000256" key="2">
    <source>
        <dbReference type="ARBA" id="ARBA00022801"/>
    </source>
</evidence>
<dbReference type="Proteomes" id="UP000190774">
    <property type="component" value="Unassembled WGS sequence"/>
</dbReference>
<feature type="signal peptide" evidence="3">
    <location>
        <begin position="1"/>
        <end position="19"/>
    </location>
</feature>
<reference evidence="6" key="1">
    <citation type="submission" date="2017-02" db="EMBL/GenBank/DDBJ databases">
        <authorList>
            <person name="Varghese N."/>
            <person name="Submissions S."/>
        </authorList>
    </citation>
    <scope>NUCLEOTIDE SEQUENCE [LARGE SCALE GENOMIC DNA]</scope>
    <source>
        <strain evidence="6">ATCC 700200</strain>
    </source>
</reference>
<dbReference type="Pfam" id="PF13472">
    <property type="entry name" value="Lipase_GDSL_2"/>
    <property type="match status" value="1"/>
</dbReference>
<sequence length="615" mass="69116">MRFLIVLLSLLIPASLSWAEAPLRIVLAGDSTVAARTKTDKERPDLTGWGELLPVFMPRTTIINHARGGASSKSFRSLGLWDRVLAEKPDYVLIQFGHNDQPGKGERTTDPKGDYRDNLKRFIEEVRGVGGKPVLITSVARRTFEDGKLVSTLGPYVEAMKAVAAEMKVPVIDLHHTSFLFCSQMGEKFCLRYAPSATDRTHFNTEGARITARFVAEGLQQEVPALRPYLQLVPPPPEELPFDVNLETIHRGYDGETCWVHPRAGAIPGPTPSVVLTMQKLLLTGSDVFFALNEMRTDDLGKTWSEPKPHEETLGRRTKPDGTIIAACDFTPKWHAKSGKLLGTGHTVQYENNKVMHNPQRSTAYAVYDEKERTWSSWSTLDMPKAAKFFNSGAGCVQRFDLENGDILLPIYFKGDGDKYYNVTVLRCAFDGKTLKYIEQGNDLKLESGRGVYEPSLTRYQGRFYLTLRNDTAAYVTTSEDGLHYGPIQPWQFDDGSDLGNYNTQQHWVSHNQGLYLAYNRKGLNNDHIVRHRAPLVMAQVNPETLKVIRSTECILVPERGVRLGNFAVTEVNENETWVTVAEWMQNTPPNIIVPPDNAFGADNSVYVARIRWKK</sequence>
<dbReference type="STRING" id="48467.SAMN02745166_02364"/>
<dbReference type="RefSeq" id="WP_139373216.1">
    <property type="nucleotide sequence ID" value="NZ_FUYE01000007.1"/>
</dbReference>
<keyword evidence="6" id="KW-1185">Reference proteome</keyword>
<evidence type="ECO:0000313" key="5">
    <source>
        <dbReference type="EMBL" id="SKA96164.1"/>
    </source>
</evidence>
<dbReference type="AlphaFoldDB" id="A0A1T4Y2X2"/>
<evidence type="ECO:0000259" key="4">
    <source>
        <dbReference type="Pfam" id="PF13472"/>
    </source>
</evidence>
<keyword evidence="3" id="KW-0732">Signal</keyword>
<dbReference type="InterPro" id="IPR037459">
    <property type="entry name" value="RhgT-like"/>
</dbReference>
<feature type="chain" id="PRO_5012075013" evidence="3">
    <location>
        <begin position="20"/>
        <end position="615"/>
    </location>
</feature>
<evidence type="ECO:0000256" key="1">
    <source>
        <dbReference type="ARBA" id="ARBA00008668"/>
    </source>
</evidence>
<dbReference type="OrthoDB" id="833750at2"/>
<dbReference type="SUPFAM" id="SSF52266">
    <property type="entry name" value="SGNH hydrolase"/>
    <property type="match status" value="1"/>
</dbReference>
<dbReference type="EMBL" id="FUYE01000007">
    <property type="protein sequence ID" value="SKA96164.1"/>
    <property type="molecule type" value="Genomic_DNA"/>
</dbReference>
<proteinExistence type="inferred from homology"/>
<dbReference type="InterPro" id="IPR036278">
    <property type="entry name" value="Sialidase_sf"/>
</dbReference>
<organism evidence="5 6">
    <name type="scientific">Prosthecobacter debontii</name>
    <dbReference type="NCBI Taxonomy" id="48467"/>
    <lineage>
        <taxon>Bacteria</taxon>
        <taxon>Pseudomonadati</taxon>
        <taxon>Verrucomicrobiota</taxon>
        <taxon>Verrucomicrobiia</taxon>
        <taxon>Verrucomicrobiales</taxon>
        <taxon>Verrucomicrobiaceae</taxon>
        <taxon>Prosthecobacter</taxon>
    </lineage>
</organism>
<dbReference type="PANTHER" id="PTHR43695">
    <property type="entry name" value="PUTATIVE (AFU_ORTHOLOGUE AFUA_2G17250)-RELATED"/>
    <property type="match status" value="1"/>
</dbReference>
<dbReference type="CDD" id="cd01821">
    <property type="entry name" value="Rhamnogalacturan_acetylesterase_like"/>
    <property type="match status" value="1"/>
</dbReference>
<accession>A0A1T4Y2X2</accession>
<name>A0A1T4Y2X2_9BACT</name>
<evidence type="ECO:0000256" key="3">
    <source>
        <dbReference type="SAM" id="SignalP"/>
    </source>
</evidence>
<evidence type="ECO:0000313" key="6">
    <source>
        <dbReference type="Proteomes" id="UP000190774"/>
    </source>
</evidence>
<dbReference type="GO" id="GO:0016788">
    <property type="term" value="F:hydrolase activity, acting on ester bonds"/>
    <property type="evidence" value="ECO:0007669"/>
    <property type="project" value="UniProtKB-ARBA"/>
</dbReference>
<comment type="similarity">
    <text evidence="1">Belongs to the 'GDSL' lipolytic enzyme family.</text>
</comment>
<dbReference type="SUPFAM" id="SSF50939">
    <property type="entry name" value="Sialidases"/>
    <property type="match status" value="1"/>
</dbReference>
<dbReference type="Gene3D" id="2.120.10.10">
    <property type="match status" value="1"/>
</dbReference>
<dbReference type="CDD" id="cd15482">
    <property type="entry name" value="Sialidase_non-viral"/>
    <property type="match status" value="1"/>
</dbReference>
<dbReference type="InterPro" id="IPR036514">
    <property type="entry name" value="SGNH_hydro_sf"/>
</dbReference>
<protein>
    <submittedName>
        <fullName evidence="5">Lysophospholipase L1</fullName>
    </submittedName>
</protein>
<dbReference type="InterPro" id="IPR013830">
    <property type="entry name" value="SGNH_hydro"/>
</dbReference>
<gene>
    <name evidence="5" type="ORF">SAMN02745166_02364</name>
</gene>
<dbReference type="PANTHER" id="PTHR43695:SF1">
    <property type="entry name" value="RHAMNOGALACTURONAN ACETYLESTERASE"/>
    <property type="match status" value="1"/>
</dbReference>
<dbReference type="Gene3D" id="3.40.50.1110">
    <property type="entry name" value="SGNH hydrolase"/>
    <property type="match status" value="1"/>
</dbReference>
<feature type="domain" description="SGNH hydrolase-type esterase" evidence="4">
    <location>
        <begin position="29"/>
        <end position="210"/>
    </location>
</feature>